<accession>X1G336</accession>
<gene>
    <name evidence="1" type="ORF">S03H2_26111</name>
</gene>
<dbReference type="EMBL" id="BARU01015005">
    <property type="protein sequence ID" value="GAH39215.1"/>
    <property type="molecule type" value="Genomic_DNA"/>
</dbReference>
<dbReference type="AlphaFoldDB" id="X1G336"/>
<proteinExistence type="predicted"/>
<evidence type="ECO:0000313" key="1">
    <source>
        <dbReference type="EMBL" id="GAH39215.1"/>
    </source>
</evidence>
<organism evidence="1">
    <name type="scientific">marine sediment metagenome</name>
    <dbReference type="NCBI Taxonomy" id="412755"/>
    <lineage>
        <taxon>unclassified sequences</taxon>
        <taxon>metagenomes</taxon>
        <taxon>ecological metagenomes</taxon>
    </lineage>
</organism>
<reference evidence="1" key="1">
    <citation type="journal article" date="2014" name="Front. Microbiol.">
        <title>High frequency of phylogenetically diverse reductive dehalogenase-homologous genes in deep subseafloor sedimentary metagenomes.</title>
        <authorList>
            <person name="Kawai M."/>
            <person name="Futagami T."/>
            <person name="Toyoda A."/>
            <person name="Takaki Y."/>
            <person name="Nishi S."/>
            <person name="Hori S."/>
            <person name="Arai W."/>
            <person name="Tsubouchi T."/>
            <person name="Morono Y."/>
            <person name="Uchiyama I."/>
            <person name="Ito T."/>
            <person name="Fujiyama A."/>
            <person name="Inagaki F."/>
            <person name="Takami H."/>
        </authorList>
    </citation>
    <scope>NUCLEOTIDE SEQUENCE</scope>
    <source>
        <strain evidence="1">Expedition CK06-06</strain>
    </source>
</reference>
<name>X1G336_9ZZZZ</name>
<protein>
    <submittedName>
        <fullName evidence="1">Uncharacterized protein</fullName>
    </submittedName>
</protein>
<feature type="non-terminal residue" evidence="1">
    <location>
        <position position="1"/>
    </location>
</feature>
<comment type="caution">
    <text evidence="1">The sequence shown here is derived from an EMBL/GenBank/DDBJ whole genome shotgun (WGS) entry which is preliminary data.</text>
</comment>
<sequence>VLCLSEHHLDTGQPYLNIPGYGMAGFLGFYWTTASGIDRWSCDHALRQIKTMTQLTIFLMQAELAEIQPH</sequence>